<evidence type="ECO:0000313" key="2">
    <source>
        <dbReference type="Proteomes" id="UP001151760"/>
    </source>
</evidence>
<dbReference type="Proteomes" id="UP001151760">
    <property type="component" value="Unassembled WGS sequence"/>
</dbReference>
<sequence>MPEPIQKPDATKMTIEQFTKHLNKTTSSIFSFTPPTKPTPLKDKSKGKENLYPVTIRAQTQKIAEYEAKRKKMCDEYNHQITHRADQLPITKISYRVNSSKEATMRIIRGNDPLNLTMHEKFRLKTLGLVNGLKYMLWHPMVDGMHRNLIPPPRVKGRKGLVIREPESGIFYYNGNFYLAFQREEEFHLATTAQLIRLYDAIQRGTLEAEELFKKIRLTIEARDNVDHARKIVQDNLDGLGQNM</sequence>
<organism evidence="1 2">
    <name type="scientific">Tanacetum coccineum</name>
    <dbReference type="NCBI Taxonomy" id="301880"/>
    <lineage>
        <taxon>Eukaryota</taxon>
        <taxon>Viridiplantae</taxon>
        <taxon>Streptophyta</taxon>
        <taxon>Embryophyta</taxon>
        <taxon>Tracheophyta</taxon>
        <taxon>Spermatophyta</taxon>
        <taxon>Magnoliopsida</taxon>
        <taxon>eudicotyledons</taxon>
        <taxon>Gunneridae</taxon>
        <taxon>Pentapetalae</taxon>
        <taxon>asterids</taxon>
        <taxon>campanulids</taxon>
        <taxon>Asterales</taxon>
        <taxon>Asteraceae</taxon>
        <taxon>Asteroideae</taxon>
        <taxon>Anthemideae</taxon>
        <taxon>Anthemidinae</taxon>
        <taxon>Tanacetum</taxon>
    </lineage>
</organism>
<dbReference type="EMBL" id="BQNB010019664">
    <property type="protein sequence ID" value="GJT87735.1"/>
    <property type="molecule type" value="Genomic_DNA"/>
</dbReference>
<accession>A0ABQ5HKG4</accession>
<evidence type="ECO:0000313" key="1">
    <source>
        <dbReference type="EMBL" id="GJT87735.1"/>
    </source>
</evidence>
<reference evidence="1" key="1">
    <citation type="journal article" date="2022" name="Int. J. Mol. Sci.">
        <title>Draft Genome of Tanacetum Coccineum: Genomic Comparison of Closely Related Tanacetum-Family Plants.</title>
        <authorList>
            <person name="Yamashiro T."/>
            <person name="Shiraishi A."/>
            <person name="Nakayama K."/>
            <person name="Satake H."/>
        </authorList>
    </citation>
    <scope>NUCLEOTIDE SEQUENCE</scope>
</reference>
<proteinExistence type="predicted"/>
<reference evidence="1" key="2">
    <citation type="submission" date="2022-01" db="EMBL/GenBank/DDBJ databases">
        <authorList>
            <person name="Yamashiro T."/>
            <person name="Shiraishi A."/>
            <person name="Satake H."/>
            <person name="Nakayama K."/>
        </authorList>
    </citation>
    <scope>NUCLEOTIDE SEQUENCE</scope>
</reference>
<protein>
    <submittedName>
        <fullName evidence="1">Uncharacterized protein</fullName>
    </submittedName>
</protein>
<comment type="caution">
    <text evidence="1">The sequence shown here is derived from an EMBL/GenBank/DDBJ whole genome shotgun (WGS) entry which is preliminary data.</text>
</comment>
<keyword evidence="2" id="KW-1185">Reference proteome</keyword>
<gene>
    <name evidence="1" type="ORF">Tco_1069452</name>
</gene>
<name>A0ABQ5HKG4_9ASTR</name>